<sequence length="2742" mass="306661">MIEWWLLLFGGPILALFIRYMVKVPYRPKLLHTPYARPGPWHYLKIICGRIWLAWKLVRHPRVLNVYDTTSKKYEKVGLVATELEKVWELPHELKNRESVDGLSFFGTDGADTSLKISIERRTNRQAQISLLLILPNGTTYQLPGSPDTMVSNIDGKENFNAGGIKFQLVEAMRKWRILFNGLAKRTCNGEETEVHLRINVIWTAFSRPYEFKREFSRKLLAQGMARELWRGRQEWSQMSEPSLNGMDQWGAMLGTFQDKSMDIEKQFYLRSLRQRRWGQSNTPTLHRKLDIIGACEDGNYFYLSATSDSSRLTHEVWGHLYHPNGFLYKINACNLDLEKLGENGPVPNHFSVRFAAKRRNYHAIIHLMPSQYENFLGRPWLHRSTTYPCHLTLNSRQGRVIFVSTKVFHGNCPIENEVSVPYLSAPNRVPSSSETEKLVLLFNEEACRFDSLVGGKGSSLALLSSNSRKAPVGCQVPAGFCVTVNAWKVQTKNNEEIGAVFKQLEDVATGVVEGKLEECCTKAEKLVASLPVDPFVQDCIKEALQELFSEDSEKKRFAVRSSAVGEDGEELSSAGQNITVLGCQGFESIMAGLQKCWASLLSYQSVEYRRQHGEPLIPGMGVVIQEMVDAEAAGVLFTVNPNDGDPSKMILTANYGLGESVVSASADPDTFYIKRTSAGELSISSRIVGAKQSKVILSDDGTREEKIAEEVSSTLCLSDEKILELGQLGVYLEKAFGGPRDLEFAVSGGLLYLLQARPVTALDAWTDFELRHEFDSPILTNSDYFTKANTGEVAPGATSPLTVSTTIRILDLNFQTIVKKQFGRLVDINPWHGGRFFSYQQNHLFINVVEAFLRDIEADISDNIRAIDMAVFGHIITTPAMHRLGLQRFGVAGWRVKSNRYRTIFQDLFFNHKLVVRAVKKFSDYSIPIDNHTDSQKLYDEICVHLPALVEIGRVHTQVSRASAMTQLIAFIILLDGRKEWTPELYGEMAELFSSISNVESADVPVALKELAKSISESADGKDFSKGTVEIASAWLDKDQGQPGKLFRSFIARHGHRSIKEFDFSTETWGLNSRSLVSVLQSMVANPASFAPNSQPTKSNDDWLKIIGQSKPAKYRALKFFVPRSRDAVIAREKTKSLLIRTIHVFRMAYRRLAQLLVRDGKIPDANLIFFFTHSELQELIRSNGVALINKANRRRKLYPELDALVFPEMSLGIPKPIQDSSSEDLMSGADGVQLTGTPVFKGTVRATVRVALNLEEAKEIQNGDILITRSTDIGWSPYFPLLSGVVTELGGLISHGAVVAREYGLPAIVGCQKVTQTFRSGDVVILDGTKGTITRVLRFVGDSVQNPRYMSIGLGAIELLLGGHIFFIRYSKRSAFTVHQSVAQDSLVMDLCMFLVFGTTVVFLGLWKLFTSSQVPKLLNSAYTRPGPWYPLKIIAARIWLTWKLLKVRRVLNNIIDDEYKNVNSDGYKQIGKLAPTNVEIEWEQPHLLKTMIDLDGLSFYGTDGDSTFLQVSINRLINRQAQVTLLFTLKDGTVYRLPAAPDTLLSNTDGRESFSTDGRLKFQLLEAMRKWRITFNGLAKRTRHGEETEVHLRINLIWASFSRPFEFKREFSHNLLAQGMARERWRGQLDWSKMINSEPTVDGVDQWGVMFGTYQDSSLDIENEIYLRSLRQRRWGQNNASTLHRKVDIFGVCGDGNYFYLSATSDSARLTHEVWGHVYQPNGFLYKIEASNFELENIGEKGPVPNHFSIRFATTSRSYHATIHLLPSSPFEHFIGRPWVHRSTTYPCHLTLNSRQGRVIFVSTNVFHGNCPVENEVSVPYLSAPNRVPSSSETEKLVLLFNEEACRFDSLVGGKGSSLALLSSNSRKAPVGCQVPAGFCVTVNAWKVQTKNNEEIGAVFKQLEDVATGVVEGKLEECCTKAEKLVASLPVDPFVQDCIKEALQELFSEDSEKKRFAVRSSAVGEDGEELSSAGQNITVLGCQGFESIMAGLQKCWASLLSYQSVEYRRQHGEPLIPGMGVVIQEMVDAEAAGVLFTVNPNDGDPSKMILTANYGLGESVVSASADPDTFYMKRTSAGELSISSRIVGAKQSKVILSDDGTREEKIAEEVSSTLCLSDEKILELGQLGVYLEKAFGGPRDLEFAVSGGALYLLQARPVTALDAWTDFELRHEFDSPILTNSDYLTKANTGEVFPGATSPLGLSVTARSLDLSFQFVIKEQFDRYFEINPWCIGRFNLFSQNQVFINVIDTFQRDIEEEITAHHRSADLAIFGHLVSNSTMHQIGKERFGVAGWGVKILRYRHMFNDMFFNNRRVKKAVVKFADYSIPSDKFIDSQKLFDEISAQLPRLLDISWIHLQVSRAGTITQLIAFIILLDGRNDWTPELYGEMAQLLSSISNIESGDVPVALKHIAEAILKSEDVKEFTDHAPEIASVWLETDPGQAGRLFRSFIARHGHRGIKEFDVATETWGMNSRSLVSVLQSMVANPASFAPNSQPTKSNDDWLKIIGQSKPAKYRALKFFVPRSRDAVIAREKTKSLLIRTIHVFRMAYRRLAQLLVRDGKIPDANLIFFFTHSELQELIRSNGVALINKANRRRKLYPELDALVFPEMSLGIPKPIQDSSSEDLMSGADGVQLTGTPVFKGTVRATVRVALNLEEAKEIQNGDILITRSTDIGWSPYFPLLSGVVTELGGLISHGAVVAREYGLPAIVGCDKVTQVFRSGDVVILDGSKGTITRVDAS</sequence>
<keyword evidence="2" id="KW-0812">Transmembrane</keyword>
<comment type="caution">
    <text evidence="5">The sequence shown here is derived from an EMBL/GenBank/DDBJ whole genome shotgun (WGS) entry which is preliminary data.</text>
</comment>
<dbReference type="Gene3D" id="3.50.30.10">
    <property type="entry name" value="Phosphohistidine domain"/>
    <property type="match status" value="2"/>
</dbReference>
<keyword evidence="2" id="KW-0472">Membrane</keyword>
<feature type="transmembrane region" description="Helical" evidence="2">
    <location>
        <begin position="1393"/>
        <end position="1412"/>
    </location>
</feature>
<reference evidence="5" key="1">
    <citation type="submission" date="2021-11" db="EMBL/GenBank/DDBJ databases">
        <authorList>
            <person name="Schell T."/>
        </authorList>
    </citation>
    <scope>NUCLEOTIDE SEQUENCE</scope>
    <source>
        <strain evidence="5">M5</strain>
    </source>
</reference>
<protein>
    <recommendedName>
        <fullName evidence="7">Phosphoenolpyruvate synthase</fullName>
    </recommendedName>
</protein>
<evidence type="ECO:0000259" key="4">
    <source>
        <dbReference type="Pfam" id="PF01326"/>
    </source>
</evidence>
<feature type="domain" description="PEP-utilising enzyme mobile" evidence="3">
    <location>
        <begin position="1262"/>
        <end position="1333"/>
    </location>
</feature>
<proteinExistence type="inferred from homology"/>
<dbReference type="PANTHER" id="PTHR43615">
    <property type="entry name" value="PHOSPHOENOLPYRUVATE SYNTHASE-RELATED"/>
    <property type="match status" value="1"/>
</dbReference>
<evidence type="ECO:0000256" key="1">
    <source>
        <dbReference type="ARBA" id="ARBA00007837"/>
    </source>
</evidence>
<evidence type="ECO:0000256" key="2">
    <source>
        <dbReference type="SAM" id="Phobius"/>
    </source>
</evidence>
<dbReference type="SUPFAM" id="SSF52009">
    <property type="entry name" value="Phosphohistidine domain"/>
    <property type="match status" value="2"/>
</dbReference>
<evidence type="ECO:0000313" key="6">
    <source>
        <dbReference type="Proteomes" id="UP000789390"/>
    </source>
</evidence>
<dbReference type="InterPro" id="IPR013815">
    <property type="entry name" value="ATP_grasp_subdomain_1"/>
</dbReference>
<evidence type="ECO:0000313" key="5">
    <source>
        <dbReference type="EMBL" id="CAH0109033.1"/>
    </source>
</evidence>
<dbReference type="Pfam" id="PF01326">
    <property type="entry name" value="PPDK_N"/>
    <property type="match status" value="2"/>
</dbReference>
<dbReference type="GO" id="GO:0016301">
    <property type="term" value="F:kinase activity"/>
    <property type="evidence" value="ECO:0007669"/>
    <property type="project" value="InterPro"/>
</dbReference>
<organism evidence="5 6">
    <name type="scientific">Daphnia galeata</name>
    <dbReference type="NCBI Taxonomy" id="27404"/>
    <lineage>
        <taxon>Eukaryota</taxon>
        <taxon>Metazoa</taxon>
        <taxon>Ecdysozoa</taxon>
        <taxon>Arthropoda</taxon>
        <taxon>Crustacea</taxon>
        <taxon>Branchiopoda</taxon>
        <taxon>Diplostraca</taxon>
        <taxon>Cladocera</taxon>
        <taxon>Anomopoda</taxon>
        <taxon>Daphniidae</taxon>
        <taxon>Daphnia</taxon>
    </lineage>
</organism>
<gene>
    <name evidence="5" type="ORF">DGAL_LOCUS12494</name>
</gene>
<dbReference type="InterPro" id="IPR051549">
    <property type="entry name" value="PEP_Utilizing_Enz"/>
</dbReference>
<dbReference type="GO" id="GO:0005524">
    <property type="term" value="F:ATP binding"/>
    <property type="evidence" value="ECO:0007669"/>
    <property type="project" value="InterPro"/>
</dbReference>
<dbReference type="InterPro" id="IPR036637">
    <property type="entry name" value="Phosphohistidine_dom_sf"/>
</dbReference>
<dbReference type="Proteomes" id="UP000789390">
    <property type="component" value="Unassembled WGS sequence"/>
</dbReference>
<feature type="domain" description="PEP-utilising enzyme mobile" evidence="3">
    <location>
        <begin position="2663"/>
        <end position="2734"/>
    </location>
</feature>
<evidence type="ECO:0008006" key="7">
    <source>
        <dbReference type="Google" id="ProtNLM"/>
    </source>
</evidence>
<dbReference type="Gene3D" id="3.30.470.20">
    <property type="entry name" value="ATP-grasp fold, B domain"/>
    <property type="match status" value="2"/>
</dbReference>
<dbReference type="InterPro" id="IPR002192">
    <property type="entry name" value="PPDK_AMP/ATP-bd"/>
</dbReference>
<dbReference type="Gene3D" id="3.30.1490.20">
    <property type="entry name" value="ATP-grasp fold, A domain"/>
    <property type="match status" value="2"/>
</dbReference>
<name>A0A8J2W8M7_9CRUS</name>
<dbReference type="SUPFAM" id="SSF56059">
    <property type="entry name" value="Glutathione synthetase ATP-binding domain-like"/>
    <property type="match status" value="2"/>
</dbReference>
<feature type="transmembrane region" description="Helical" evidence="2">
    <location>
        <begin position="1351"/>
        <end position="1372"/>
    </location>
</feature>
<feature type="domain" description="Pyruvate phosphate dikinase AMP/ATP-binding" evidence="4">
    <location>
        <begin position="452"/>
        <end position="764"/>
    </location>
</feature>
<evidence type="ECO:0000259" key="3">
    <source>
        <dbReference type="Pfam" id="PF00391"/>
    </source>
</evidence>
<feature type="domain" description="Pyruvate phosphate dikinase AMP/ATP-binding" evidence="4">
    <location>
        <begin position="1853"/>
        <end position="2165"/>
    </location>
</feature>
<dbReference type="Pfam" id="PF00391">
    <property type="entry name" value="PEP-utilizers"/>
    <property type="match status" value="2"/>
</dbReference>
<dbReference type="PANTHER" id="PTHR43615:SF1">
    <property type="entry name" value="PPDK_N DOMAIN-CONTAINING PROTEIN"/>
    <property type="match status" value="1"/>
</dbReference>
<keyword evidence="6" id="KW-1185">Reference proteome</keyword>
<keyword evidence="2" id="KW-1133">Transmembrane helix</keyword>
<dbReference type="OrthoDB" id="6435135at2759"/>
<comment type="similarity">
    <text evidence="1">Belongs to the PEP-utilizing enzyme family.</text>
</comment>
<dbReference type="InterPro" id="IPR008279">
    <property type="entry name" value="PEP-util_enz_mobile_dom"/>
</dbReference>
<dbReference type="EMBL" id="CAKKLH010000290">
    <property type="protein sequence ID" value="CAH0109033.1"/>
    <property type="molecule type" value="Genomic_DNA"/>
</dbReference>
<accession>A0A8J2W8M7</accession>